<dbReference type="CDD" id="cd01127">
    <property type="entry name" value="TrwB_TraG_TraD_VirD4"/>
    <property type="match status" value="1"/>
</dbReference>
<evidence type="ECO:0000313" key="3">
    <source>
        <dbReference type="EMBL" id="VTS16669.1"/>
    </source>
</evidence>
<feature type="region of interest" description="Disordered" evidence="1">
    <location>
        <begin position="460"/>
        <end position="480"/>
    </location>
</feature>
<dbReference type="Pfam" id="PF05872">
    <property type="entry name" value="HerA_C"/>
    <property type="match status" value="1"/>
</dbReference>
<evidence type="ECO:0000313" key="4">
    <source>
        <dbReference type="Proteomes" id="UP000304914"/>
    </source>
</evidence>
<name>A0A4U9XTP2_9STRE</name>
<dbReference type="InterPro" id="IPR051162">
    <property type="entry name" value="T4SS_component"/>
</dbReference>
<protein>
    <submittedName>
        <fullName evidence="3">ATPase</fullName>
    </submittedName>
</protein>
<proteinExistence type="predicted"/>
<feature type="compositionally biased region" description="Basic and acidic residues" evidence="1">
    <location>
        <begin position="460"/>
        <end position="471"/>
    </location>
</feature>
<dbReference type="SUPFAM" id="SSF52540">
    <property type="entry name" value="P-loop containing nucleoside triphosphate hydrolases"/>
    <property type="match status" value="1"/>
</dbReference>
<evidence type="ECO:0000256" key="1">
    <source>
        <dbReference type="SAM" id="MobiDB-lite"/>
    </source>
</evidence>
<dbReference type="InterPro" id="IPR033186">
    <property type="entry name" value="HerA_C"/>
</dbReference>
<dbReference type="InterPro" id="IPR027417">
    <property type="entry name" value="P-loop_NTPase"/>
</dbReference>
<dbReference type="Proteomes" id="UP000304914">
    <property type="component" value="Chromosome"/>
</dbReference>
<gene>
    <name evidence="3" type="ORF">NCTC5385_00651</name>
</gene>
<feature type="domain" description="Helicase HerA-like C-terminal" evidence="2">
    <location>
        <begin position="21"/>
        <end position="510"/>
    </location>
</feature>
<dbReference type="Gene3D" id="3.40.50.300">
    <property type="entry name" value="P-loop containing nucleotide triphosphate hydrolases"/>
    <property type="match status" value="2"/>
</dbReference>
<evidence type="ECO:0000259" key="2">
    <source>
        <dbReference type="Pfam" id="PF05872"/>
    </source>
</evidence>
<dbReference type="PANTHER" id="PTHR30121:SF6">
    <property type="entry name" value="SLR6007 PROTEIN"/>
    <property type="match status" value="1"/>
</dbReference>
<dbReference type="PANTHER" id="PTHR30121">
    <property type="entry name" value="UNCHARACTERIZED PROTEIN YJGR-RELATED"/>
    <property type="match status" value="1"/>
</dbReference>
<dbReference type="STRING" id="873448.STRPO_0784"/>
<dbReference type="AlphaFoldDB" id="A0A4U9XTP2"/>
<reference evidence="3 4" key="1">
    <citation type="submission" date="2019-05" db="EMBL/GenBank/DDBJ databases">
        <authorList>
            <consortium name="Pathogen Informatics"/>
        </authorList>
    </citation>
    <scope>NUCLEOTIDE SEQUENCE [LARGE SCALE GENOMIC DNA]</scope>
    <source>
        <strain evidence="3 4">NCTC5385</strain>
    </source>
</reference>
<accession>A0A4U9XTP2</accession>
<sequence length="512" mass="56560">MVLNWFEGEKEVDMATLTIAKGKRPIELQLNMLNRHGLIAGATGTGKTVTLKVLAEQLSLAGVPVFLADIKGDLSNLAKAGQVNDQLQKRLDKLEIGDYQPQAFPVRLWDVFGEKGLPVRTTISEMGPLMLARLMNLNDTQTGVLTIIFKIADDCGWLLIDLKDLQAILKEVADHASDYSGKYGNIAKQSVGAIQRQLVTLEQEGANLFFGEPALDLADFIQLDVASGQGAINILNATKLFNSPTLYTTFLLWMLSELYELLPEVGDLEKPKIVFFFDEAHLLFKDAPKVFLDKVEQIVRLIRSKGVGIFFVTQNPLDLPETVLAQLGNRIQHALRAYTPKEQKAVRVAADTFRQNLELDVATVITEFEVGEALISALNEKGQPNIVERAYIIAPKSSFELMSDGELLSLVQASPYQSKYARSIDRESAYEKLAEKVLGEEAAAKEAELAKERERVAKEAAKEQAAADRAARRPVGRPRKSVVEKATDAFISTTVRTIGRELVRGLLGSLRK</sequence>
<dbReference type="EMBL" id="LR594035">
    <property type="protein sequence ID" value="VTS16669.1"/>
    <property type="molecule type" value="Genomic_DNA"/>
</dbReference>
<organism evidence="3 4">
    <name type="scientific">Streptococcus pseudoporcinus</name>
    <dbReference type="NCBI Taxonomy" id="361101"/>
    <lineage>
        <taxon>Bacteria</taxon>
        <taxon>Bacillati</taxon>
        <taxon>Bacillota</taxon>
        <taxon>Bacilli</taxon>
        <taxon>Lactobacillales</taxon>
        <taxon>Streptococcaceae</taxon>
        <taxon>Streptococcus</taxon>
    </lineage>
</organism>